<gene>
    <name evidence="1" type="ORF">COU28_00720</name>
</gene>
<dbReference type="EMBL" id="PFBU01000012">
    <property type="protein sequence ID" value="PIR78611.1"/>
    <property type="molecule type" value="Genomic_DNA"/>
</dbReference>
<protein>
    <recommendedName>
        <fullName evidence="3">Nucleotide exchange factor GrpE</fullName>
    </recommendedName>
</protein>
<organism evidence="1 2">
    <name type="scientific">Candidatus Magasanikbacteria bacterium CG10_big_fil_rev_8_21_14_0_10_36_16</name>
    <dbReference type="NCBI Taxonomy" id="1974645"/>
    <lineage>
        <taxon>Bacteria</taxon>
        <taxon>Candidatus Magasanikiibacteriota</taxon>
    </lineage>
</organism>
<sequence>MSLSEEEEEKRLYSFNKNTQRKKRVISFNLEKEKKYLETDFRYFKNKLKEANKINNKQDIGKNIQSLLELIAKKFVLALKEKEEIYNELPDIIVEEETQNYVNNCYKILAIRDTLLKK</sequence>
<evidence type="ECO:0000313" key="1">
    <source>
        <dbReference type="EMBL" id="PIR78611.1"/>
    </source>
</evidence>
<accession>A0A2H0TZF6</accession>
<comment type="caution">
    <text evidence="1">The sequence shown here is derived from an EMBL/GenBank/DDBJ whole genome shotgun (WGS) entry which is preliminary data.</text>
</comment>
<dbReference type="Proteomes" id="UP000230852">
    <property type="component" value="Unassembled WGS sequence"/>
</dbReference>
<evidence type="ECO:0000313" key="2">
    <source>
        <dbReference type="Proteomes" id="UP000230852"/>
    </source>
</evidence>
<name>A0A2H0TZF6_9BACT</name>
<reference evidence="2" key="1">
    <citation type="submission" date="2017-09" db="EMBL/GenBank/DDBJ databases">
        <title>Depth-based differentiation of microbial function through sediment-hosted aquifers and enrichment of novel symbionts in the deep terrestrial subsurface.</title>
        <authorList>
            <person name="Probst A.J."/>
            <person name="Ladd B."/>
            <person name="Jarett J.K."/>
            <person name="Geller-Mcgrath D.E."/>
            <person name="Sieber C.M.K."/>
            <person name="Emerson J.B."/>
            <person name="Anantharaman K."/>
            <person name="Thomas B.C."/>
            <person name="Malmstrom R."/>
            <person name="Stieglmeier M."/>
            <person name="Klingl A."/>
            <person name="Woyke T."/>
            <person name="Ryan C.M."/>
            <person name="Banfield J.F."/>
        </authorList>
    </citation>
    <scope>NUCLEOTIDE SEQUENCE [LARGE SCALE GENOMIC DNA]</scope>
</reference>
<dbReference type="AlphaFoldDB" id="A0A2H0TZF6"/>
<evidence type="ECO:0008006" key="3">
    <source>
        <dbReference type="Google" id="ProtNLM"/>
    </source>
</evidence>
<proteinExistence type="predicted"/>